<organism evidence="2 3">
    <name type="scientific">Prorocentrum cordatum</name>
    <dbReference type="NCBI Taxonomy" id="2364126"/>
    <lineage>
        <taxon>Eukaryota</taxon>
        <taxon>Sar</taxon>
        <taxon>Alveolata</taxon>
        <taxon>Dinophyceae</taxon>
        <taxon>Prorocentrales</taxon>
        <taxon>Prorocentraceae</taxon>
        <taxon>Prorocentrum</taxon>
    </lineage>
</organism>
<keyword evidence="1" id="KW-0472">Membrane</keyword>
<name>A0ABN9T5E2_9DINO</name>
<dbReference type="PANTHER" id="PTHR34706:SF1">
    <property type="entry name" value="VWFA DOMAIN-CONTAINING PROTEIN"/>
    <property type="match status" value="1"/>
</dbReference>
<keyword evidence="1" id="KW-0812">Transmembrane</keyword>
<comment type="caution">
    <text evidence="2">The sequence shown here is derived from an EMBL/GenBank/DDBJ whole genome shotgun (WGS) entry which is preliminary data.</text>
</comment>
<dbReference type="PANTHER" id="PTHR34706">
    <property type="entry name" value="SLR1338 PROTEIN"/>
    <property type="match status" value="1"/>
</dbReference>
<evidence type="ECO:0008006" key="4">
    <source>
        <dbReference type="Google" id="ProtNLM"/>
    </source>
</evidence>
<dbReference type="SUPFAM" id="SSF53300">
    <property type="entry name" value="vWA-like"/>
    <property type="match status" value="1"/>
</dbReference>
<evidence type="ECO:0000256" key="1">
    <source>
        <dbReference type="SAM" id="Phobius"/>
    </source>
</evidence>
<reference evidence="2" key="1">
    <citation type="submission" date="2023-10" db="EMBL/GenBank/DDBJ databases">
        <authorList>
            <person name="Chen Y."/>
            <person name="Shah S."/>
            <person name="Dougan E. K."/>
            <person name="Thang M."/>
            <person name="Chan C."/>
        </authorList>
    </citation>
    <scope>NUCLEOTIDE SEQUENCE [LARGE SCALE GENOMIC DNA]</scope>
</reference>
<dbReference type="Proteomes" id="UP001189429">
    <property type="component" value="Unassembled WGS sequence"/>
</dbReference>
<dbReference type="Gene3D" id="3.40.50.410">
    <property type="entry name" value="von Willebrand factor, type A domain"/>
    <property type="match status" value="1"/>
</dbReference>
<gene>
    <name evidence="2" type="ORF">PCOR1329_LOCUS35684</name>
</gene>
<protein>
    <recommendedName>
        <fullName evidence="4">VWFA domain-containing protein</fullName>
    </recommendedName>
</protein>
<feature type="transmembrane region" description="Helical" evidence="1">
    <location>
        <begin position="199"/>
        <end position="224"/>
    </location>
</feature>
<sequence length="251" mass="26554">MGFGKNLQKLFGGMVGADDGPPESTTRWERAVSALHGLSQQVAKIDPDGIDVYCFPGASGGVDRYRNITDTDSVHGMVSAHDPAGPCRMAEALNMAFKSAAARSDSKPVSMLVITAGQPDDEEEVISSIKQAVAEQHGYLTITFVHVGDDPDAEAFLKHLDENLTGTSASGAEIDIVDTVKDEDLRTAMAEMRDPEFKAGMAIGALLGVLAGAAAGAGGAYMLAKRNAEKRTVGWNGRWEVLSHPATRPRV</sequence>
<accession>A0ABN9T5E2</accession>
<dbReference type="EMBL" id="CAUYUJ010014357">
    <property type="protein sequence ID" value="CAK0840188.1"/>
    <property type="molecule type" value="Genomic_DNA"/>
</dbReference>
<dbReference type="InterPro" id="IPR036465">
    <property type="entry name" value="vWFA_dom_sf"/>
</dbReference>
<keyword evidence="1" id="KW-1133">Transmembrane helix</keyword>
<keyword evidence="3" id="KW-1185">Reference proteome</keyword>
<proteinExistence type="predicted"/>
<evidence type="ECO:0000313" key="3">
    <source>
        <dbReference type="Proteomes" id="UP001189429"/>
    </source>
</evidence>
<evidence type="ECO:0000313" key="2">
    <source>
        <dbReference type="EMBL" id="CAK0840188.1"/>
    </source>
</evidence>